<dbReference type="Proteomes" id="UP001182556">
    <property type="component" value="Unassembled WGS sequence"/>
</dbReference>
<dbReference type="GO" id="GO:0005634">
    <property type="term" value="C:nucleus"/>
    <property type="evidence" value="ECO:0007669"/>
    <property type="project" value="UniProtKB-SubCell"/>
</dbReference>
<proteinExistence type="predicted"/>
<gene>
    <name evidence="4" type="ORF">DB88DRAFT_510242</name>
</gene>
<dbReference type="InterPro" id="IPR021858">
    <property type="entry name" value="Fun_TF"/>
</dbReference>
<dbReference type="EMBL" id="JAODAN010000004">
    <property type="protein sequence ID" value="KAK1925206.1"/>
    <property type="molecule type" value="Genomic_DNA"/>
</dbReference>
<reference evidence="4" key="1">
    <citation type="submission" date="2023-02" db="EMBL/GenBank/DDBJ databases">
        <title>Identification and recombinant expression of a fungal hydrolase from Papiliotrema laurentii that hydrolyzes apple cutin and clears colloidal polyester polyurethane.</title>
        <authorList>
            <consortium name="DOE Joint Genome Institute"/>
            <person name="Roman V.A."/>
            <person name="Bojanowski C."/>
            <person name="Crable B.R."/>
            <person name="Wagner D.N."/>
            <person name="Hung C.S."/>
            <person name="Nadeau L.J."/>
            <person name="Schratz L."/>
            <person name="Haridas S."/>
            <person name="Pangilinan J."/>
            <person name="Lipzen A."/>
            <person name="Na H."/>
            <person name="Yan M."/>
            <person name="Ng V."/>
            <person name="Grigoriev I.V."/>
            <person name="Spatafora J.W."/>
            <person name="Barlow D."/>
            <person name="Biffinger J."/>
            <person name="Kelley-Loughnane N."/>
            <person name="Varaljay V.A."/>
            <person name="Crookes-Goodson W.J."/>
        </authorList>
    </citation>
    <scope>NUCLEOTIDE SEQUENCE</scope>
    <source>
        <strain evidence="4">5307AH</strain>
    </source>
</reference>
<feature type="compositionally biased region" description="Low complexity" evidence="3">
    <location>
        <begin position="45"/>
        <end position="55"/>
    </location>
</feature>
<dbReference type="AlphaFoldDB" id="A0AAD9L697"/>
<evidence type="ECO:0000256" key="3">
    <source>
        <dbReference type="SAM" id="MobiDB-lite"/>
    </source>
</evidence>
<dbReference type="PANTHER" id="PTHR37534:SF20">
    <property type="entry name" value="PRO1A C6 ZINK-FINGER PROTEIN"/>
    <property type="match status" value="1"/>
</dbReference>
<evidence type="ECO:0000313" key="4">
    <source>
        <dbReference type="EMBL" id="KAK1925206.1"/>
    </source>
</evidence>
<keyword evidence="5" id="KW-1185">Reference proteome</keyword>
<protein>
    <submittedName>
        <fullName evidence="4">Fungal-specific transcription factor domain-containing protein</fullName>
    </submittedName>
</protein>
<name>A0AAD9L697_PAPLA</name>
<feature type="region of interest" description="Disordered" evidence="3">
    <location>
        <begin position="76"/>
        <end position="100"/>
    </location>
</feature>
<feature type="compositionally biased region" description="Polar residues" evidence="3">
    <location>
        <begin position="77"/>
        <end position="97"/>
    </location>
</feature>
<accession>A0AAD9L697</accession>
<feature type="region of interest" description="Disordered" evidence="3">
    <location>
        <begin position="1"/>
        <end position="58"/>
    </location>
</feature>
<evidence type="ECO:0000256" key="2">
    <source>
        <dbReference type="ARBA" id="ARBA00023242"/>
    </source>
</evidence>
<sequence>MGLARPCDYPQGSPERAASSDVDTFLNDMASASVPTPSALRPSLSSMTGSGSGTMRTQLSQTPSLVSSLLLADHTPASKSQPPYSLTPLPATQQPVNSEGGFMASLSNNLFWLGDPTSPSHVRHDPTPQSVSAETVTPIEEIQRTNQDLVPFVSAPLAPVQPSWPIWALSTSLVAPLHQPDALEVYFPNVEQRHQYRHFFTETVQALIVVSTPPSANPWLHRLSALALGSASGQDPAHDALRHAILSLASFDIGFRMDKSLTNRNENVMYATSSGQRETALKLIRLGRELGTDTATEELVLGTALALSFRDRLAGSVLWEEPLNIAVEVILSAGGCAAFIAKSPTPTRRYLVEQMACVEILALLTVFSTPRLVGWDNHWLDFAAKDEPNDHLHVVYGWDRETIKLGSQVVVIADQYRQILDLKENNSQQQYKAVRDAINARSVALKQQCEDILRTTLNVRTWLMMTPVPSEVSLLALAFQSSLELVIKVTVLGSDTVQMTDAQSKVVAILEVADEAMSRGRYGGLLLALTWAAACATGPNRERASRLIRLLKDHYHLEHALMDRLVNVNWKEFEGISFHDWEYYLRKKGLFVPLF</sequence>
<comment type="subcellular location">
    <subcellularLocation>
        <location evidence="1">Nucleus</location>
    </subcellularLocation>
</comment>
<dbReference type="PANTHER" id="PTHR37534">
    <property type="entry name" value="TRANSCRIPTIONAL ACTIVATOR PROTEIN UGA3"/>
    <property type="match status" value="1"/>
</dbReference>
<evidence type="ECO:0000256" key="1">
    <source>
        <dbReference type="ARBA" id="ARBA00004123"/>
    </source>
</evidence>
<evidence type="ECO:0000313" key="5">
    <source>
        <dbReference type="Proteomes" id="UP001182556"/>
    </source>
</evidence>
<keyword evidence="2" id="KW-0539">Nucleus</keyword>
<dbReference type="Pfam" id="PF11951">
    <property type="entry name" value="Fungal_trans_2"/>
    <property type="match status" value="1"/>
</dbReference>
<comment type="caution">
    <text evidence="4">The sequence shown here is derived from an EMBL/GenBank/DDBJ whole genome shotgun (WGS) entry which is preliminary data.</text>
</comment>
<organism evidence="4 5">
    <name type="scientific">Papiliotrema laurentii</name>
    <name type="common">Cryptococcus laurentii</name>
    <dbReference type="NCBI Taxonomy" id="5418"/>
    <lineage>
        <taxon>Eukaryota</taxon>
        <taxon>Fungi</taxon>
        <taxon>Dikarya</taxon>
        <taxon>Basidiomycota</taxon>
        <taxon>Agaricomycotina</taxon>
        <taxon>Tremellomycetes</taxon>
        <taxon>Tremellales</taxon>
        <taxon>Rhynchogastremaceae</taxon>
        <taxon>Papiliotrema</taxon>
    </lineage>
</organism>